<keyword evidence="4 6" id="KW-0862">Zinc</keyword>
<dbReference type="CDD" id="cd07332">
    <property type="entry name" value="M48C_Oma1_like"/>
    <property type="match status" value="1"/>
</dbReference>
<keyword evidence="7" id="KW-0812">Transmembrane</keyword>
<dbReference type="GO" id="GO:0016020">
    <property type="term" value="C:membrane"/>
    <property type="evidence" value="ECO:0007669"/>
    <property type="project" value="TreeGrafter"/>
</dbReference>
<accession>A0A369X0E9</accession>
<dbReference type="PANTHER" id="PTHR22726">
    <property type="entry name" value="METALLOENDOPEPTIDASE OMA1"/>
    <property type="match status" value="1"/>
</dbReference>
<evidence type="ECO:0000256" key="5">
    <source>
        <dbReference type="ARBA" id="ARBA00023049"/>
    </source>
</evidence>
<dbReference type="InterPro" id="IPR051156">
    <property type="entry name" value="Mito/Outer_Membr_Metalloprot"/>
</dbReference>
<dbReference type="OrthoDB" id="9810445at2"/>
<keyword evidence="3 6" id="KW-0378">Hydrolase</keyword>
<evidence type="ECO:0000256" key="7">
    <source>
        <dbReference type="SAM" id="Phobius"/>
    </source>
</evidence>
<dbReference type="GO" id="GO:0004222">
    <property type="term" value="F:metalloendopeptidase activity"/>
    <property type="evidence" value="ECO:0007669"/>
    <property type="project" value="InterPro"/>
</dbReference>
<feature type="transmembrane region" description="Helical" evidence="7">
    <location>
        <begin position="107"/>
        <end position="127"/>
    </location>
</feature>
<evidence type="ECO:0000256" key="1">
    <source>
        <dbReference type="ARBA" id="ARBA00022670"/>
    </source>
</evidence>
<dbReference type="Proteomes" id="UP000253769">
    <property type="component" value="Unassembled WGS sequence"/>
</dbReference>
<dbReference type="InterPro" id="IPR001915">
    <property type="entry name" value="Peptidase_M48"/>
</dbReference>
<dbReference type="Gene3D" id="3.30.2010.10">
    <property type="entry name" value="Metalloproteases ('zincins'), catalytic domain"/>
    <property type="match status" value="1"/>
</dbReference>
<dbReference type="GO" id="GO:0046872">
    <property type="term" value="F:metal ion binding"/>
    <property type="evidence" value="ECO:0007669"/>
    <property type="project" value="UniProtKB-KW"/>
</dbReference>
<gene>
    <name evidence="10" type="ORF">DV711_06760</name>
</gene>
<comment type="caution">
    <text evidence="10">The sequence shown here is derived from an EMBL/GenBank/DDBJ whole genome shotgun (WGS) entry which is preliminary data.</text>
</comment>
<proteinExistence type="inferred from homology"/>
<keyword evidence="2" id="KW-0479">Metal-binding</keyword>
<evidence type="ECO:0000259" key="8">
    <source>
        <dbReference type="Pfam" id="PF01435"/>
    </source>
</evidence>
<keyword evidence="7" id="KW-1133">Transmembrane helix</keyword>
<keyword evidence="5 6" id="KW-0482">Metalloprotease</keyword>
<evidence type="ECO:0000313" key="11">
    <source>
        <dbReference type="Proteomes" id="UP000253769"/>
    </source>
</evidence>
<evidence type="ECO:0000259" key="9">
    <source>
        <dbReference type="Pfam" id="PF23368"/>
    </source>
</evidence>
<evidence type="ECO:0000313" key="10">
    <source>
        <dbReference type="EMBL" id="RDE25245.1"/>
    </source>
</evidence>
<comment type="cofactor">
    <cofactor evidence="6">
        <name>Zn(2+)</name>
        <dbReference type="ChEBI" id="CHEBI:29105"/>
    </cofactor>
    <text evidence="6">Binds 1 zinc ion per subunit.</text>
</comment>
<dbReference type="GO" id="GO:0051603">
    <property type="term" value="P:proteolysis involved in protein catabolic process"/>
    <property type="evidence" value="ECO:0007669"/>
    <property type="project" value="TreeGrafter"/>
</dbReference>
<protein>
    <submittedName>
        <fullName evidence="10">Uncharacterized protein</fullName>
    </submittedName>
</protein>
<evidence type="ECO:0000256" key="4">
    <source>
        <dbReference type="ARBA" id="ARBA00022833"/>
    </source>
</evidence>
<evidence type="ECO:0000256" key="3">
    <source>
        <dbReference type="ARBA" id="ARBA00022801"/>
    </source>
</evidence>
<dbReference type="Pfam" id="PF01435">
    <property type="entry name" value="Peptidase_M48"/>
    <property type="match status" value="1"/>
</dbReference>
<keyword evidence="11" id="KW-1185">Reference proteome</keyword>
<keyword evidence="7" id="KW-0472">Membrane</keyword>
<dbReference type="PANTHER" id="PTHR22726:SF1">
    <property type="entry name" value="METALLOENDOPEPTIDASE OMA1, MITOCHONDRIAL"/>
    <property type="match status" value="1"/>
</dbReference>
<dbReference type="Pfam" id="PF23368">
    <property type="entry name" value="DUF7092"/>
    <property type="match status" value="1"/>
</dbReference>
<comment type="similarity">
    <text evidence="6">Belongs to the peptidase M48 family.</text>
</comment>
<dbReference type="RefSeq" id="WP_114694841.1">
    <property type="nucleotide sequence ID" value="NZ_QQOH01000001.1"/>
</dbReference>
<dbReference type="InterPro" id="IPR055518">
    <property type="entry name" value="DUF7092"/>
</dbReference>
<feature type="domain" description="Peptidase M48" evidence="8">
    <location>
        <begin position="194"/>
        <end position="345"/>
    </location>
</feature>
<dbReference type="EMBL" id="QQOH01000001">
    <property type="protein sequence ID" value="RDE25245.1"/>
    <property type="molecule type" value="Genomic_DNA"/>
</dbReference>
<evidence type="ECO:0000256" key="2">
    <source>
        <dbReference type="ARBA" id="ARBA00022723"/>
    </source>
</evidence>
<keyword evidence="1 6" id="KW-0645">Protease</keyword>
<evidence type="ECO:0000256" key="6">
    <source>
        <dbReference type="RuleBase" id="RU003983"/>
    </source>
</evidence>
<sequence>MTSDPLLRLDGDYFDGNGSTRTRIQLALYADGQVVIGEQQSARVLIRLEQSEVRISSRLANSPRYLDLPGGQRVETLANDGVDQWVARFRPGLAQGMVHRLEANWRFVALTLVLVVASVWGTVNYGVPYLSQQLAKALPQSLLNQASEQTLAVFEKVWLEPSQLDDQRQQQLLTHFEPALTEYADLGLKVIFRHSEAIGANAFALPDGTIIFTDGLVNLSEHDDELVAILAHEIGHVAHRHGLRRIIQNSMFLFVLAMITGDVSGTADLVLGVPILFAELAYSREHERESDQFALDYLQRHQIPPYRFADLMKRLAKQGGREEGDGQGLQQYLQTHPHINERVEAFQ</sequence>
<name>A0A369X0E9_9GAMM</name>
<feature type="domain" description="DUF7092" evidence="9">
    <location>
        <begin position="9"/>
        <end position="88"/>
    </location>
</feature>
<dbReference type="AlphaFoldDB" id="A0A369X0E9"/>
<organism evidence="10 11">
    <name type="scientific">Motiliproteus coralliicola</name>
    <dbReference type="NCBI Taxonomy" id="2283196"/>
    <lineage>
        <taxon>Bacteria</taxon>
        <taxon>Pseudomonadati</taxon>
        <taxon>Pseudomonadota</taxon>
        <taxon>Gammaproteobacteria</taxon>
        <taxon>Oceanospirillales</taxon>
        <taxon>Oceanospirillaceae</taxon>
        <taxon>Motiliproteus</taxon>
    </lineage>
</organism>
<reference evidence="10 11" key="1">
    <citation type="submission" date="2018-07" db="EMBL/GenBank/DDBJ databases">
        <title>Motiliproteus coralliicola sp. nov., a bacterium isolated from Coral.</title>
        <authorList>
            <person name="Wang G."/>
        </authorList>
    </citation>
    <scope>NUCLEOTIDE SEQUENCE [LARGE SCALE GENOMIC DNA]</scope>
    <source>
        <strain evidence="10 11">C34</strain>
    </source>
</reference>